<dbReference type="GO" id="GO:0005576">
    <property type="term" value="C:extracellular region"/>
    <property type="evidence" value="ECO:0007669"/>
    <property type="project" value="UniProtKB-SubCell"/>
</dbReference>
<evidence type="ECO:0000256" key="2">
    <source>
        <dbReference type="ARBA" id="ARBA00009800"/>
    </source>
</evidence>
<gene>
    <name evidence="13" type="primary">LOC108822215</name>
</gene>
<keyword evidence="12" id="KW-1185">Reference proteome</keyword>
<comment type="similarity">
    <text evidence="2">Belongs to the glycosyl hydrolase 79 family.</text>
</comment>
<proteinExistence type="inferred from homology"/>
<evidence type="ECO:0000256" key="8">
    <source>
        <dbReference type="ARBA" id="ARBA00023228"/>
    </source>
</evidence>
<dbReference type="GO" id="GO:0009505">
    <property type="term" value="C:plant-type cell wall"/>
    <property type="evidence" value="ECO:0007669"/>
    <property type="project" value="TreeGrafter"/>
</dbReference>
<evidence type="ECO:0000256" key="4">
    <source>
        <dbReference type="ARBA" id="ARBA00022729"/>
    </source>
</evidence>
<evidence type="ECO:0000256" key="7">
    <source>
        <dbReference type="ARBA" id="ARBA00023180"/>
    </source>
</evidence>
<comment type="function">
    <text evidence="10">Endoglycosidase which is a cell surface and extracellular matrix-degrading enzyme. Cleaves heparan sulfate proteoglycans (HSPGs) into heparan sulfate side chains and core proteoglycans.</text>
</comment>
<evidence type="ECO:0000256" key="6">
    <source>
        <dbReference type="ARBA" id="ARBA00023136"/>
    </source>
</evidence>
<dbReference type="RefSeq" id="XP_018450750.2">
    <property type="nucleotide sequence ID" value="XM_018595248.2"/>
</dbReference>
<keyword evidence="7" id="KW-0325">Glycoprotein</keyword>
<keyword evidence="4 11" id="KW-0732">Signal</keyword>
<protein>
    <submittedName>
        <fullName evidence="13">Heparanase-like protein 3</fullName>
    </submittedName>
</protein>
<dbReference type="GO" id="GO:0005765">
    <property type="term" value="C:lysosomal membrane"/>
    <property type="evidence" value="ECO:0007669"/>
    <property type="project" value="UniProtKB-SubCell"/>
</dbReference>
<dbReference type="AlphaFoldDB" id="A0A6J0KS32"/>
<keyword evidence="6" id="KW-0472">Membrane</keyword>
<dbReference type="GO" id="GO:0004566">
    <property type="term" value="F:beta-glucuronidase activity"/>
    <property type="evidence" value="ECO:0007669"/>
    <property type="project" value="TreeGrafter"/>
</dbReference>
<dbReference type="OrthoDB" id="726732at2759"/>
<reference evidence="13" key="2">
    <citation type="submission" date="2025-08" db="UniProtKB">
        <authorList>
            <consortium name="RefSeq"/>
        </authorList>
    </citation>
    <scope>IDENTIFICATION</scope>
    <source>
        <tissue evidence="13">Leaf</tissue>
    </source>
</reference>
<dbReference type="PANTHER" id="PTHR14363">
    <property type="entry name" value="HEPARANASE-RELATED"/>
    <property type="match status" value="1"/>
</dbReference>
<evidence type="ECO:0000313" key="13">
    <source>
        <dbReference type="RefSeq" id="XP_018450750.2"/>
    </source>
</evidence>
<name>A0A6J0KS32_RAPSA</name>
<sequence>MGCCQIISVIVLFLWVFRFSDKTAVSSAVEVKGTVFVYGRAAVGTVDEDFICATLDWWPPQKCDYGTCAWDHASILNLDLNNTIFQNAIREFAPLKIRIGGTLQDLVIYETADQKQPCIPFTQNTSLLFGYTQGCLSMHRWNQLNDFFTKTGAKVIFGLNALSGRSIQPNGEAVGAWDYTNAESFIRYIVQNNHTVDGWELGNELCGSGVGARVAASQYATDTIALRNIVNRVYKDVSPMPLVIGPGGFFDAAWFTEYLNKSGDSLNATTRHIYDLGPGVDQHLIEKILDPSYLDQEATTFRSLKSIIINSSTKAVAWVGEAGGAYNSGRNLVSNAFVYSFWYLDQLGMASVYDTKTYCRQSLIGGNYGLLNTTNFTPNPDYYSALIWRRLMGRKALFTSFSGTKKIRSYTHCARPSKGITVLLMNLDNTTTVVANVELNNTFSLRHRKTSSRKIARTSQLTWVSNGETQREEYHLTAKDGDLHSRTMLLNGNALQVNSTGDIPPLEPIYVNSAEPITIAPYSIVFVHMPNVVVPACA</sequence>
<reference evidence="12" key="1">
    <citation type="journal article" date="2019" name="Database">
        <title>The radish genome database (RadishGD): an integrated information resource for radish genomics.</title>
        <authorList>
            <person name="Yu H.J."/>
            <person name="Baek S."/>
            <person name="Lee Y.J."/>
            <person name="Cho A."/>
            <person name="Mun J.H."/>
        </authorList>
    </citation>
    <scope>NUCLEOTIDE SEQUENCE [LARGE SCALE GENOMIC DNA]</scope>
    <source>
        <strain evidence="12">cv. WK10039</strain>
    </source>
</reference>
<keyword evidence="8" id="KW-0458">Lysosome</keyword>
<dbReference type="SUPFAM" id="SSF51445">
    <property type="entry name" value="(Trans)glycosidases"/>
    <property type="match status" value="1"/>
</dbReference>
<feature type="signal peptide" evidence="11">
    <location>
        <begin position="1"/>
        <end position="22"/>
    </location>
</feature>
<evidence type="ECO:0000313" key="12">
    <source>
        <dbReference type="Proteomes" id="UP000504610"/>
    </source>
</evidence>
<dbReference type="InterPro" id="IPR017853">
    <property type="entry name" value="GH"/>
</dbReference>
<dbReference type="GeneID" id="108822215"/>
<evidence type="ECO:0000256" key="9">
    <source>
        <dbReference type="ARBA" id="ARBA00023765"/>
    </source>
</evidence>
<evidence type="ECO:0000256" key="3">
    <source>
        <dbReference type="ARBA" id="ARBA00022525"/>
    </source>
</evidence>
<dbReference type="InterPro" id="IPR005199">
    <property type="entry name" value="Glyco_hydro_79"/>
</dbReference>
<feature type="chain" id="PRO_5040763602" evidence="11">
    <location>
        <begin position="23"/>
        <end position="538"/>
    </location>
</feature>
<accession>A0A6J0KS32</accession>
<dbReference type="KEGG" id="rsz:108822215"/>
<dbReference type="FunFam" id="3.20.20.80:FF:000023">
    <property type="entry name" value="heparanase-like protein 3"/>
    <property type="match status" value="1"/>
</dbReference>
<dbReference type="Proteomes" id="UP000504610">
    <property type="component" value="Chromosome 8"/>
</dbReference>
<evidence type="ECO:0000256" key="5">
    <source>
        <dbReference type="ARBA" id="ARBA00022801"/>
    </source>
</evidence>
<evidence type="ECO:0000256" key="10">
    <source>
        <dbReference type="ARBA" id="ARBA00055929"/>
    </source>
</evidence>
<organism evidence="12 13">
    <name type="scientific">Raphanus sativus</name>
    <name type="common">Radish</name>
    <name type="synonym">Raphanus raphanistrum var. sativus</name>
    <dbReference type="NCBI Taxonomy" id="3726"/>
    <lineage>
        <taxon>Eukaryota</taxon>
        <taxon>Viridiplantae</taxon>
        <taxon>Streptophyta</taxon>
        <taxon>Embryophyta</taxon>
        <taxon>Tracheophyta</taxon>
        <taxon>Spermatophyta</taxon>
        <taxon>Magnoliopsida</taxon>
        <taxon>eudicotyledons</taxon>
        <taxon>Gunneridae</taxon>
        <taxon>Pentapetalae</taxon>
        <taxon>rosids</taxon>
        <taxon>malvids</taxon>
        <taxon>Brassicales</taxon>
        <taxon>Brassicaceae</taxon>
        <taxon>Brassiceae</taxon>
        <taxon>Raphanus</taxon>
    </lineage>
</organism>
<evidence type="ECO:0000256" key="1">
    <source>
        <dbReference type="ARBA" id="ARBA00004613"/>
    </source>
</evidence>
<comment type="subcellular location">
    <subcellularLocation>
        <location evidence="9">Lysosome membrane</location>
        <topology evidence="9">Peripheral membrane protein</topology>
    </subcellularLocation>
    <subcellularLocation>
        <location evidence="1">Secreted</location>
    </subcellularLocation>
</comment>
<keyword evidence="5" id="KW-0378">Hydrolase</keyword>
<dbReference type="Gene3D" id="3.20.20.80">
    <property type="entry name" value="Glycosidases"/>
    <property type="match status" value="1"/>
</dbReference>
<evidence type="ECO:0000256" key="11">
    <source>
        <dbReference type="SAM" id="SignalP"/>
    </source>
</evidence>
<dbReference type="Pfam" id="PF03662">
    <property type="entry name" value="Glyco_hydro_79n"/>
    <property type="match status" value="1"/>
</dbReference>
<keyword evidence="3" id="KW-0964">Secreted</keyword>
<dbReference type="PANTHER" id="PTHR14363:SF17">
    <property type="entry name" value="HEPARANASE-LIKE PROTEIN 3"/>
    <property type="match status" value="1"/>
</dbReference>